<dbReference type="eggNOG" id="COG1403">
    <property type="taxonomic scope" value="Bacteria"/>
</dbReference>
<gene>
    <name evidence="1" type="ORF">MC7420_6115</name>
</gene>
<keyword evidence="2" id="KW-1185">Reference proteome</keyword>
<dbReference type="EMBL" id="DS989852">
    <property type="protein sequence ID" value="EDX74637.1"/>
    <property type="molecule type" value="Genomic_DNA"/>
</dbReference>
<organism evidence="1 2">
    <name type="scientific">Coleofasciculus chthonoplastes PCC 7420</name>
    <dbReference type="NCBI Taxonomy" id="118168"/>
    <lineage>
        <taxon>Bacteria</taxon>
        <taxon>Bacillati</taxon>
        <taxon>Cyanobacteriota</taxon>
        <taxon>Cyanophyceae</taxon>
        <taxon>Coleofasciculales</taxon>
        <taxon>Coleofasciculaceae</taxon>
        <taxon>Coleofasciculus</taxon>
    </lineage>
</organism>
<reference evidence="1 2" key="1">
    <citation type="submission" date="2008-07" db="EMBL/GenBank/DDBJ databases">
        <authorList>
            <person name="Tandeau de Marsac N."/>
            <person name="Ferriera S."/>
            <person name="Johnson J."/>
            <person name="Kravitz S."/>
            <person name="Beeson K."/>
            <person name="Sutton G."/>
            <person name="Rogers Y.-H."/>
            <person name="Friedman R."/>
            <person name="Frazier M."/>
            <person name="Venter J.C."/>
        </authorList>
    </citation>
    <scope>NUCLEOTIDE SEQUENCE [LARGE SCALE GENOMIC DNA]</scope>
    <source>
        <strain evidence="1 2">PCC 7420</strain>
    </source>
</reference>
<dbReference type="HOGENOM" id="CLU_2205550_0_0_3"/>
<name>B4VU63_9CYAN</name>
<protein>
    <recommendedName>
        <fullName evidence="3">TIGR02646 family protein</fullName>
    </recommendedName>
</protein>
<accession>B4VU63</accession>
<evidence type="ECO:0008006" key="3">
    <source>
        <dbReference type="Google" id="ProtNLM"/>
    </source>
</evidence>
<sequence>MRTISKGTEPSSLTAWKRANPHGRYNQLTEEIRRTIRQYALAEQFYLCAYCCQRIQNIDACHNEHIEAQKLNPRRTVDFSNIVASCNTSNQCGDAHKSQPLPLTSQG</sequence>
<evidence type="ECO:0000313" key="2">
    <source>
        <dbReference type="Proteomes" id="UP000003835"/>
    </source>
</evidence>
<dbReference type="Gene3D" id="1.10.30.50">
    <property type="match status" value="1"/>
</dbReference>
<evidence type="ECO:0000313" key="1">
    <source>
        <dbReference type="EMBL" id="EDX74637.1"/>
    </source>
</evidence>
<dbReference type="AlphaFoldDB" id="B4VU63"/>
<dbReference type="OrthoDB" id="8617719at2"/>
<proteinExistence type="predicted"/>
<dbReference type="STRING" id="118168.MC7420_6115"/>
<dbReference type="Proteomes" id="UP000003835">
    <property type="component" value="Unassembled WGS sequence"/>
</dbReference>